<dbReference type="Proteomes" id="UP000070578">
    <property type="component" value="Unassembled WGS sequence"/>
</dbReference>
<dbReference type="InterPro" id="IPR001633">
    <property type="entry name" value="EAL_dom"/>
</dbReference>
<evidence type="ECO:0000259" key="2">
    <source>
        <dbReference type="PROSITE" id="PS50113"/>
    </source>
</evidence>
<dbReference type="SUPFAM" id="SSF141868">
    <property type="entry name" value="EAL domain-like"/>
    <property type="match status" value="1"/>
</dbReference>
<accession>A0A139BST0</accession>
<reference evidence="5 6" key="1">
    <citation type="submission" date="2016-02" db="EMBL/GenBank/DDBJ databases">
        <authorList>
            <person name="Wen L."/>
            <person name="He K."/>
            <person name="Yang H."/>
        </authorList>
    </citation>
    <scope>NUCLEOTIDE SEQUENCE [LARGE SCALE GENOMIC DNA]</scope>
    <source>
        <strain evidence="5">ShG14-8</strain>
    </source>
</reference>
<dbReference type="PANTHER" id="PTHR44757:SF2">
    <property type="entry name" value="BIOFILM ARCHITECTURE MAINTENANCE PROTEIN MBAA"/>
    <property type="match status" value="1"/>
</dbReference>
<dbReference type="Pfam" id="PF13426">
    <property type="entry name" value="PAS_9"/>
    <property type="match status" value="1"/>
</dbReference>
<dbReference type="InterPro" id="IPR035965">
    <property type="entry name" value="PAS-like_dom_sf"/>
</dbReference>
<evidence type="ECO:0000259" key="4">
    <source>
        <dbReference type="PROSITE" id="PS50887"/>
    </source>
</evidence>
<evidence type="ECO:0000259" key="1">
    <source>
        <dbReference type="PROSITE" id="PS50112"/>
    </source>
</evidence>
<dbReference type="Gene3D" id="3.30.450.20">
    <property type="entry name" value="PAS domain"/>
    <property type="match status" value="1"/>
</dbReference>
<dbReference type="PROSITE" id="PS50887">
    <property type="entry name" value="GGDEF"/>
    <property type="match status" value="1"/>
</dbReference>
<dbReference type="Gene3D" id="3.30.70.270">
    <property type="match status" value="1"/>
</dbReference>
<dbReference type="SUPFAM" id="SSF55073">
    <property type="entry name" value="Nucleotide cyclase"/>
    <property type="match status" value="1"/>
</dbReference>
<dbReference type="Pfam" id="PF00563">
    <property type="entry name" value="EAL"/>
    <property type="match status" value="1"/>
</dbReference>
<dbReference type="CDD" id="cd00130">
    <property type="entry name" value="PAS"/>
    <property type="match status" value="1"/>
</dbReference>
<protein>
    <submittedName>
        <fullName evidence="5">Diguanylate cyclase/phosphodiesterase with PAS/PAC sensor(S)</fullName>
    </submittedName>
</protein>
<dbReference type="PATRIC" id="fig|1796491.3.peg.1991"/>
<comment type="caution">
    <text evidence="5">The sequence shown here is derived from an EMBL/GenBank/DDBJ whole genome shotgun (WGS) entry which is preliminary data.</text>
</comment>
<dbReference type="EMBL" id="LSLI01000044">
    <property type="protein sequence ID" value="KXS32042.1"/>
    <property type="molecule type" value="Genomic_DNA"/>
</dbReference>
<organism evidence="5 6">
    <name type="scientific">Candidatus Gallionella acididurans</name>
    <dbReference type="NCBI Taxonomy" id="1796491"/>
    <lineage>
        <taxon>Bacteria</taxon>
        <taxon>Pseudomonadati</taxon>
        <taxon>Pseudomonadota</taxon>
        <taxon>Betaproteobacteria</taxon>
        <taxon>Nitrosomonadales</taxon>
        <taxon>Gallionellaceae</taxon>
        <taxon>Gallionella</taxon>
    </lineage>
</organism>
<proteinExistence type="predicted"/>
<dbReference type="InterPro" id="IPR000014">
    <property type="entry name" value="PAS"/>
</dbReference>
<name>A0A139BST0_9PROT</name>
<dbReference type="PANTHER" id="PTHR44757">
    <property type="entry name" value="DIGUANYLATE CYCLASE DGCP"/>
    <property type="match status" value="1"/>
</dbReference>
<dbReference type="InterPro" id="IPR043128">
    <property type="entry name" value="Rev_trsase/Diguanyl_cyclase"/>
</dbReference>
<dbReference type="CDD" id="cd01949">
    <property type="entry name" value="GGDEF"/>
    <property type="match status" value="1"/>
</dbReference>
<dbReference type="PROSITE" id="PS50112">
    <property type="entry name" value="PAS"/>
    <property type="match status" value="1"/>
</dbReference>
<dbReference type="PROSITE" id="PS50113">
    <property type="entry name" value="PAC"/>
    <property type="match status" value="1"/>
</dbReference>
<dbReference type="InterPro" id="IPR029787">
    <property type="entry name" value="Nucleotide_cyclase"/>
</dbReference>
<sequence>MELTNTNTMQVSTEIDEGLRISAVAFETSDAVMVTDADGNIIRVNQAFLDATGYSSHEIIGKNPRVMSSEKHDKSFYNEMWRQLLQVGFWSGEIFGKRKNGEIYPKFAKITAVKDKHQRVTHYVAVYNDLSERKRSEAEIRNLAFYDALTKLPNRHLFVDRFSAALAGAFRLNSYGAAMLIDLDRFKILNDTVGHECGDLLLIEVASRLRACVREMDTVARLGADEFIVLIENASDDQDDASRKVGLVAEKIRGSLALPYHCKGQQLLSSPSIGVSLYGGNEKSVDVIIHQAEMAMYQAKDAGRNTIRFFDPVMQNKVALHASMEHDLRNAIAQRQLHLYYQIQVDKNHQPTGAECLLRWIHPVRGLVLPNIFIPIAEESNLILDIGHWVLDNSCKQLALWARHEQTRRLTLAVNVSAKQFAIPDFVDNVARILKEHEVDPARLKLELTESVMLENMAATIDKMHALKALGVSLSMDDFGIGYSSLSYLKRLPLDQLKIDQGFIQGITMDGSDAMLVQTIIDLATNFRLNVIAEGVETEAQLTFLKHHDCMAFQGFLFGEALPIHEFELRLC</sequence>
<dbReference type="InterPro" id="IPR035919">
    <property type="entry name" value="EAL_sf"/>
</dbReference>
<feature type="domain" description="PAC" evidence="2">
    <location>
        <begin position="90"/>
        <end position="142"/>
    </location>
</feature>
<dbReference type="Gene3D" id="3.20.20.450">
    <property type="entry name" value="EAL domain"/>
    <property type="match status" value="1"/>
</dbReference>
<evidence type="ECO:0000313" key="6">
    <source>
        <dbReference type="Proteomes" id="UP000070578"/>
    </source>
</evidence>
<feature type="domain" description="EAL" evidence="3">
    <location>
        <begin position="321"/>
        <end position="572"/>
    </location>
</feature>
<dbReference type="SMART" id="SM00091">
    <property type="entry name" value="PAS"/>
    <property type="match status" value="1"/>
</dbReference>
<dbReference type="SMART" id="SM00052">
    <property type="entry name" value="EAL"/>
    <property type="match status" value="1"/>
</dbReference>
<dbReference type="NCBIfam" id="TIGR00229">
    <property type="entry name" value="sensory_box"/>
    <property type="match status" value="1"/>
</dbReference>
<dbReference type="CDD" id="cd01948">
    <property type="entry name" value="EAL"/>
    <property type="match status" value="1"/>
</dbReference>
<dbReference type="Pfam" id="PF00990">
    <property type="entry name" value="GGDEF"/>
    <property type="match status" value="1"/>
</dbReference>
<reference evidence="5 6" key="2">
    <citation type="submission" date="2016-03" db="EMBL/GenBank/DDBJ databases">
        <title>New uncultured bacterium of the family Gallionellaceae from acid mine drainage: description and reconstruction of genome based on metagenomic analysis of microbial community.</title>
        <authorList>
            <person name="Kadnikov V."/>
            <person name="Ivasenko D."/>
            <person name="Beletsky A."/>
            <person name="Mardanov A."/>
            <person name="Danilova E."/>
            <person name="Pimenov N."/>
            <person name="Karnachuk O."/>
            <person name="Ravin N."/>
        </authorList>
    </citation>
    <scope>NUCLEOTIDE SEQUENCE [LARGE SCALE GENOMIC DNA]</scope>
    <source>
        <strain evidence="5">ShG14-8</strain>
    </source>
</reference>
<dbReference type="InterPro" id="IPR052155">
    <property type="entry name" value="Biofilm_reg_signaling"/>
</dbReference>
<dbReference type="SMART" id="SM00267">
    <property type="entry name" value="GGDEF"/>
    <property type="match status" value="1"/>
</dbReference>
<feature type="domain" description="GGDEF" evidence="4">
    <location>
        <begin position="174"/>
        <end position="312"/>
    </location>
</feature>
<gene>
    <name evidence="5" type="ORF">AWT59_1821</name>
</gene>
<feature type="domain" description="PAS" evidence="1">
    <location>
        <begin position="28"/>
        <end position="88"/>
    </location>
</feature>
<evidence type="ECO:0000313" key="5">
    <source>
        <dbReference type="EMBL" id="KXS32042.1"/>
    </source>
</evidence>
<dbReference type="SUPFAM" id="SSF55785">
    <property type="entry name" value="PYP-like sensor domain (PAS domain)"/>
    <property type="match status" value="1"/>
</dbReference>
<dbReference type="NCBIfam" id="TIGR00254">
    <property type="entry name" value="GGDEF"/>
    <property type="match status" value="1"/>
</dbReference>
<dbReference type="InterPro" id="IPR000160">
    <property type="entry name" value="GGDEF_dom"/>
</dbReference>
<dbReference type="AlphaFoldDB" id="A0A139BST0"/>
<dbReference type="InterPro" id="IPR000700">
    <property type="entry name" value="PAS-assoc_C"/>
</dbReference>
<evidence type="ECO:0000259" key="3">
    <source>
        <dbReference type="PROSITE" id="PS50883"/>
    </source>
</evidence>
<dbReference type="PROSITE" id="PS50883">
    <property type="entry name" value="EAL"/>
    <property type="match status" value="1"/>
</dbReference>